<evidence type="ECO:0000313" key="3">
    <source>
        <dbReference type="Proteomes" id="UP000245202"/>
    </source>
</evidence>
<gene>
    <name evidence="2" type="ORF">PAT3040_04557</name>
</gene>
<name>A0A2R5F129_9BACL</name>
<keyword evidence="3" id="KW-1185">Reference proteome</keyword>
<dbReference type="InterPro" id="IPR029058">
    <property type="entry name" value="AB_hydrolase_fold"/>
</dbReference>
<dbReference type="InterPro" id="IPR051044">
    <property type="entry name" value="MAG_DAG_Lipase"/>
</dbReference>
<dbReference type="Proteomes" id="UP000245202">
    <property type="component" value="Unassembled WGS sequence"/>
</dbReference>
<proteinExistence type="predicted"/>
<sequence>MSQRGSYNDRDDVQQGIADDGIEASDKVRRTEWRVLGTGVNDLFVREWLPAAGKPKAVICLAHGHGEHGERYAHVAKELAADGYAIIAYDHYGHGRSQGKRGHMLSMEAAIADLTLMLEQCAKRHAEIPLFLYGHSMGGNIALNCAIRTKPDLAGLVLTSPWLRLAFKPPAVKEWLGRRLATFWPSLPMSTGLKEEDLFRQNGTEASRSRSMKGDPLSHTTITPRAFTEIQDAGEWAIKHVNELHVPLLLLHGTADRVTSYVASKELADGMREGCDWNPWQDGLHELHNDLQGGEAIACIKAWMNDKL</sequence>
<dbReference type="AlphaFoldDB" id="A0A2R5F129"/>
<dbReference type="PRINTS" id="PR00111">
    <property type="entry name" value="ABHYDROLASE"/>
</dbReference>
<dbReference type="Gene3D" id="3.40.50.1820">
    <property type="entry name" value="alpha/beta hydrolase"/>
    <property type="match status" value="1"/>
</dbReference>
<protein>
    <submittedName>
        <fullName evidence="2">Lysophospholipase</fullName>
    </submittedName>
</protein>
<dbReference type="RefSeq" id="WP_181376779.1">
    <property type="nucleotide sequence ID" value="NZ_BDQX01000281.1"/>
</dbReference>
<dbReference type="InterPro" id="IPR022742">
    <property type="entry name" value="Hydrolase_4"/>
</dbReference>
<evidence type="ECO:0000259" key="1">
    <source>
        <dbReference type="Pfam" id="PF12146"/>
    </source>
</evidence>
<comment type="caution">
    <text evidence="2">The sequence shown here is derived from an EMBL/GenBank/DDBJ whole genome shotgun (WGS) entry which is preliminary data.</text>
</comment>
<evidence type="ECO:0000313" key="2">
    <source>
        <dbReference type="EMBL" id="GBG09883.1"/>
    </source>
</evidence>
<dbReference type="EMBL" id="BDQX01000281">
    <property type="protein sequence ID" value="GBG09883.1"/>
    <property type="molecule type" value="Genomic_DNA"/>
</dbReference>
<dbReference type="InterPro" id="IPR000073">
    <property type="entry name" value="AB_hydrolase_1"/>
</dbReference>
<feature type="domain" description="Serine aminopeptidase S33" evidence="1">
    <location>
        <begin position="54"/>
        <end position="291"/>
    </location>
</feature>
<dbReference type="Pfam" id="PF12146">
    <property type="entry name" value="Hydrolase_4"/>
    <property type="match status" value="1"/>
</dbReference>
<dbReference type="PANTHER" id="PTHR11614">
    <property type="entry name" value="PHOSPHOLIPASE-RELATED"/>
    <property type="match status" value="1"/>
</dbReference>
<accession>A0A2R5F129</accession>
<dbReference type="SUPFAM" id="SSF53474">
    <property type="entry name" value="alpha/beta-Hydrolases"/>
    <property type="match status" value="1"/>
</dbReference>
<reference evidence="2 3" key="1">
    <citation type="submission" date="2017-08" db="EMBL/GenBank/DDBJ databases">
        <title>Substantial Increase in Enzyme Production by Combined Drug-Resistance Mutations in Paenibacillus agaridevorans.</title>
        <authorList>
            <person name="Tanaka Y."/>
            <person name="Funane K."/>
            <person name="Hosaka T."/>
            <person name="Shiwa Y."/>
            <person name="Fujita N."/>
            <person name="Miyazaki T."/>
            <person name="Yoshikawa H."/>
            <person name="Murakami K."/>
            <person name="Kasahara K."/>
            <person name="Inaoka T."/>
            <person name="Hiraga Y."/>
            <person name="Ochi K."/>
        </authorList>
    </citation>
    <scope>NUCLEOTIDE SEQUENCE [LARGE SCALE GENOMIC DNA]</scope>
    <source>
        <strain evidence="2 3">T-3040</strain>
    </source>
</reference>
<organism evidence="2 3">
    <name type="scientific">Paenibacillus agaridevorans</name>
    <dbReference type="NCBI Taxonomy" id="171404"/>
    <lineage>
        <taxon>Bacteria</taxon>
        <taxon>Bacillati</taxon>
        <taxon>Bacillota</taxon>
        <taxon>Bacilli</taxon>
        <taxon>Bacillales</taxon>
        <taxon>Paenibacillaceae</taxon>
        <taxon>Paenibacillus</taxon>
    </lineage>
</organism>